<keyword evidence="3" id="KW-0964">Secreted</keyword>
<dbReference type="EMBL" id="BMWE01000012">
    <property type="protein sequence ID" value="GGY32583.1"/>
    <property type="molecule type" value="Genomic_DNA"/>
</dbReference>
<organism evidence="12 13">
    <name type="scientific">Streptomyces djakartensis</name>
    <dbReference type="NCBI Taxonomy" id="68193"/>
    <lineage>
        <taxon>Bacteria</taxon>
        <taxon>Bacillati</taxon>
        <taxon>Actinomycetota</taxon>
        <taxon>Actinomycetes</taxon>
        <taxon>Kitasatosporales</taxon>
        <taxon>Streptomycetaceae</taxon>
        <taxon>Streptomyces</taxon>
    </lineage>
</organism>
<protein>
    <recommendedName>
        <fullName evidence="11">Ricin B lectin domain-containing protein</fullName>
    </recommendedName>
</protein>
<dbReference type="SUPFAM" id="SSF50370">
    <property type="entry name" value="Ricin B-like lectins"/>
    <property type="match status" value="1"/>
</dbReference>
<evidence type="ECO:0000256" key="1">
    <source>
        <dbReference type="ARBA" id="ARBA00004613"/>
    </source>
</evidence>
<dbReference type="Gene3D" id="3.40.50.1820">
    <property type="entry name" value="alpha/beta hydrolase"/>
    <property type="match status" value="1"/>
</dbReference>
<dbReference type="SUPFAM" id="SSF53474">
    <property type="entry name" value="alpha/beta-Hydrolases"/>
    <property type="match status" value="1"/>
</dbReference>
<dbReference type="InterPro" id="IPR000772">
    <property type="entry name" value="Ricin_B_lectin"/>
</dbReference>
<sequence>MRQGNNRHRWRIPIAVVTTLLLALAGISGISPTSAAAQVPSLAASAGCGKPPTLSSGPRSIQSSGRTRNFILRVPANYDSNRPYRLVFGFHWNGGTAGDVDSGGTSGYSWSYYGLRAISNDSAIFVAPQGLGNGWANSNGEDLTFVDDMIRQIEAGLCVDTNQRFAGGFSYGGGMSFALACARPAVFRAVAVYAGGQLSGCDGGTQPVAYIGLHGLRDPVLPIATGRSLRDRFVRNNGCTPQNPPEPARGSLTHVVTTYSGCRAGYPVAWAAFDAGHTPNPVDGSAGDYEPGERSWTRAVVWNFFTQFDGTTPTPPPTPTTFPLRNEGSGRCLDVNGANAANGTPMIIWDCHGNANQRFTQNGAALQVLGKCVHVPADAAAGTRVQIQDCDGGAHQQWVFNSNGTIRNGRNGLCLDVNGASTASGSAVIVWSCHDGANQRWTRAQAHK</sequence>
<evidence type="ECO:0000256" key="5">
    <source>
        <dbReference type="ARBA" id="ARBA00022729"/>
    </source>
</evidence>
<dbReference type="PANTHER" id="PTHR38050">
    <property type="match status" value="1"/>
</dbReference>
<evidence type="ECO:0000256" key="2">
    <source>
        <dbReference type="ARBA" id="ARBA00010278"/>
    </source>
</evidence>
<dbReference type="InterPro" id="IPR043595">
    <property type="entry name" value="FaeB/C/D"/>
</dbReference>
<dbReference type="CDD" id="cd23418">
    <property type="entry name" value="beta-trefoil_Ricin_XLN-like"/>
    <property type="match status" value="1"/>
</dbReference>
<keyword evidence="4" id="KW-0858">Xylan degradation</keyword>
<dbReference type="Proteomes" id="UP000653308">
    <property type="component" value="Unassembled WGS sequence"/>
</dbReference>
<evidence type="ECO:0000256" key="3">
    <source>
        <dbReference type="ARBA" id="ARBA00022525"/>
    </source>
</evidence>
<proteinExistence type="inferred from homology"/>
<dbReference type="Gene3D" id="2.80.10.50">
    <property type="match status" value="2"/>
</dbReference>
<reference evidence="13" key="1">
    <citation type="journal article" date="2019" name="Int. J. Syst. Evol. Microbiol.">
        <title>The Global Catalogue of Microorganisms (GCM) 10K type strain sequencing project: providing services to taxonomists for standard genome sequencing and annotation.</title>
        <authorList>
            <consortium name="The Broad Institute Genomics Platform"/>
            <consortium name="The Broad Institute Genome Sequencing Center for Infectious Disease"/>
            <person name="Wu L."/>
            <person name="Ma J."/>
        </authorList>
    </citation>
    <scope>NUCLEOTIDE SEQUENCE [LARGE SCALE GENOMIC DNA]</scope>
    <source>
        <strain evidence="13">JCM 4957</strain>
    </source>
</reference>
<evidence type="ECO:0000259" key="11">
    <source>
        <dbReference type="SMART" id="SM00458"/>
    </source>
</evidence>
<evidence type="ECO:0000313" key="12">
    <source>
        <dbReference type="EMBL" id="GGY32583.1"/>
    </source>
</evidence>
<accession>A0ABQ3A309</accession>
<keyword evidence="7" id="KW-0119">Carbohydrate metabolism</keyword>
<evidence type="ECO:0000256" key="4">
    <source>
        <dbReference type="ARBA" id="ARBA00022651"/>
    </source>
</evidence>
<keyword evidence="5 10" id="KW-0732">Signal</keyword>
<name>A0ABQ3A309_9ACTN</name>
<feature type="domain" description="Ricin B lectin" evidence="11">
    <location>
        <begin position="318"/>
        <end position="444"/>
    </location>
</feature>
<feature type="signal peptide" evidence="10">
    <location>
        <begin position="1"/>
        <end position="36"/>
    </location>
</feature>
<keyword evidence="6" id="KW-0378">Hydrolase</keyword>
<comment type="subcellular location">
    <subcellularLocation>
        <location evidence="1">Secreted</location>
    </subcellularLocation>
</comment>
<dbReference type="InterPro" id="IPR029058">
    <property type="entry name" value="AB_hydrolase_fold"/>
</dbReference>
<evidence type="ECO:0000256" key="10">
    <source>
        <dbReference type="SAM" id="SignalP"/>
    </source>
</evidence>
<evidence type="ECO:0000256" key="7">
    <source>
        <dbReference type="ARBA" id="ARBA00023277"/>
    </source>
</evidence>
<evidence type="ECO:0000256" key="8">
    <source>
        <dbReference type="ARBA" id="ARBA00023326"/>
    </source>
</evidence>
<dbReference type="InterPro" id="IPR035992">
    <property type="entry name" value="Ricin_B-like_lectins"/>
</dbReference>
<evidence type="ECO:0000313" key="13">
    <source>
        <dbReference type="Proteomes" id="UP000653308"/>
    </source>
</evidence>
<dbReference type="SMART" id="SM00458">
    <property type="entry name" value="RICIN"/>
    <property type="match status" value="1"/>
</dbReference>
<dbReference type="PROSITE" id="PS50231">
    <property type="entry name" value="RICIN_B_LECTIN"/>
    <property type="match status" value="1"/>
</dbReference>
<dbReference type="Pfam" id="PF00652">
    <property type="entry name" value="Ricin_B_lectin"/>
    <property type="match status" value="1"/>
</dbReference>
<keyword evidence="13" id="KW-1185">Reference proteome</keyword>
<comment type="similarity">
    <text evidence="2">Belongs to the faeC family.</text>
</comment>
<comment type="caution">
    <text evidence="12">The sequence shown here is derived from an EMBL/GenBank/DDBJ whole genome shotgun (WGS) entry which is preliminary data.</text>
</comment>
<evidence type="ECO:0000256" key="6">
    <source>
        <dbReference type="ARBA" id="ARBA00022801"/>
    </source>
</evidence>
<evidence type="ECO:0000256" key="9">
    <source>
        <dbReference type="ARBA" id="ARBA00025250"/>
    </source>
</evidence>
<gene>
    <name evidence="12" type="ORF">GCM10010384_44950</name>
</gene>
<dbReference type="RefSeq" id="WP_190199676.1">
    <property type="nucleotide sequence ID" value="NZ_BMWE01000012.1"/>
</dbReference>
<feature type="chain" id="PRO_5045436115" description="Ricin B lectin domain-containing protein" evidence="10">
    <location>
        <begin position="37"/>
        <end position="448"/>
    </location>
</feature>
<comment type="function">
    <text evidence="9">Involved in degradation of plant cell walls. Hydrolyzes the feruloyl-arabinose ester bond in arabinoxylans, and the feruloyl-galactose ester bond in pectin. Active against paranitrophenyl-acetate, methyl ferulate and wheat arabinoxylan.</text>
</comment>
<dbReference type="PANTHER" id="PTHR38050:SF1">
    <property type="entry name" value="FERULOYL ESTERASE C"/>
    <property type="match status" value="1"/>
</dbReference>
<keyword evidence="8" id="KW-0624">Polysaccharide degradation</keyword>